<accession>A0AAE0ZCL5</accession>
<protein>
    <submittedName>
        <fullName evidence="2">Uncharacterized protein</fullName>
    </submittedName>
</protein>
<reference evidence="2" key="1">
    <citation type="journal article" date="2023" name="G3 (Bethesda)">
        <title>A reference genome for the long-term kleptoplast-retaining sea slug Elysia crispata morphotype clarki.</title>
        <authorList>
            <person name="Eastman K.E."/>
            <person name="Pendleton A.L."/>
            <person name="Shaikh M.A."/>
            <person name="Suttiyut T."/>
            <person name="Ogas R."/>
            <person name="Tomko P."/>
            <person name="Gavelis G."/>
            <person name="Widhalm J.R."/>
            <person name="Wisecaver J.H."/>
        </authorList>
    </citation>
    <scope>NUCLEOTIDE SEQUENCE</scope>
    <source>
        <strain evidence="2">ECLA1</strain>
    </source>
</reference>
<evidence type="ECO:0000256" key="1">
    <source>
        <dbReference type="SAM" id="MobiDB-lite"/>
    </source>
</evidence>
<organism evidence="2 3">
    <name type="scientific">Elysia crispata</name>
    <name type="common">lettuce slug</name>
    <dbReference type="NCBI Taxonomy" id="231223"/>
    <lineage>
        <taxon>Eukaryota</taxon>
        <taxon>Metazoa</taxon>
        <taxon>Spiralia</taxon>
        <taxon>Lophotrochozoa</taxon>
        <taxon>Mollusca</taxon>
        <taxon>Gastropoda</taxon>
        <taxon>Heterobranchia</taxon>
        <taxon>Euthyneura</taxon>
        <taxon>Panpulmonata</taxon>
        <taxon>Sacoglossa</taxon>
        <taxon>Placobranchoidea</taxon>
        <taxon>Plakobranchidae</taxon>
        <taxon>Elysia</taxon>
    </lineage>
</organism>
<sequence>MTLAPVRSRDIWLSGKWQFRSKVREKISDLKDTASFAWTRCYKHLAKRSDAHAPSTSRGSRLQRLPPPELERSPGDCEVFPLHGILLFREDIFLTAESHEIAIIS</sequence>
<keyword evidence="3" id="KW-1185">Reference proteome</keyword>
<dbReference type="AlphaFoldDB" id="A0AAE0ZCL5"/>
<evidence type="ECO:0000313" key="3">
    <source>
        <dbReference type="Proteomes" id="UP001283361"/>
    </source>
</evidence>
<dbReference type="Proteomes" id="UP001283361">
    <property type="component" value="Unassembled WGS sequence"/>
</dbReference>
<evidence type="ECO:0000313" key="2">
    <source>
        <dbReference type="EMBL" id="KAK3766226.1"/>
    </source>
</evidence>
<proteinExistence type="predicted"/>
<name>A0AAE0ZCL5_9GAST</name>
<gene>
    <name evidence="2" type="ORF">RRG08_017667</name>
</gene>
<dbReference type="EMBL" id="JAWDGP010004246">
    <property type="protein sequence ID" value="KAK3766226.1"/>
    <property type="molecule type" value="Genomic_DNA"/>
</dbReference>
<feature type="region of interest" description="Disordered" evidence="1">
    <location>
        <begin position="47"/>
        <end position="74"/>
    </location>
</feature>
<comment type="caution">
    <text evidence="2">The sequence shown here is derived from an EMBL/GenBank/DDBJ whole genome shotgun (WGS) entry which is preliminary data.</text>
</comment>